<accession>A0A6B9L9K6</accession>
<gene>
    <name evidence="1" type="primary">100</name>
    <name evidence="1" type="ORF">SEA_ONYINYE_100</name>
</gene>
<sequence length="63" mass="7184">MNEQQHDALREYDQAVAQVRLKNHELKAARKAAVEKQSKLVEAIRADPASWENTPMKDRLKGA</sequence>
<keyword evidence="2" id="KW-1185">Reference proteome</keyword>
<dbReference type="RefSeq" id="YP_010649349.1">
    <property type="nucleotide sequence ID" value="NC_070765.1"/>
</dbReference>
<name>A0A6B9L9K6_9CAUD</name>
<dbReference type="EMBL" id="MN813687">
    <property type="protein sequence ID" value="QHB37503.1"/>
    <property type="molecule type" value="Genomic_DNA"/>
</dbReference>
<reference evidence="1 2" key="1">
    <citation type="submission" date="2019-12" db="EMBL/GenBank/DDBJ databases">
        <authorList>
            <person name="Ayuk M.A."/>
            <person name="Robinson C.J."/>
            <person name="Anderson W.A."/>
            <person name="Ullah H."/>
            <person name="Gugssa A."/>
            <person name="Somiranjan G."/>
            <person name="Allen A."/>
            <person name="Lourds M.F."/>
            <person name="Quagraine B.K."/>
            <person name="Smith M."/>
            <person name="Moore M."/>
            <person name="Oliver J."/>
            <person name="Irabor E."/>
            <person name="Roy S.D."/>
            <person name="Bassey G."/>
            <person name="Louis B.N."/>
            <person name="Adu D."/>
            <person name="Akhimien C.E."/>
            <person name="Annor K."/>
            <person name="Archibald A."/>
            <person name="Ashagre K.C."/>
            <person name="Baity M.R."/>
            <person name="Barnes K.J."/>
            <person name="Barrios L.E."/>
            <person name="Black A.C."/>
            <person name="Bowen'Kauth M.S."/>
            <person name="Bowman K.N."/>
            <person name="Breaux D.L."/>
            <person name="Brooks J.A."/>
            <person name="Bwayili H.A."/>
            <person name="Caine T."/>
            <person name="Williams A.Y."/>
            <person name="Norris L.J."/>
            <person name="Nwozo E.O."/>
            <person name="Prosper P.L."/>
            <person name="Rankin N.A."/>
            <person name="Richardson K.M."/>
            <person name="Robinson D.M."/>
            <person name="Salters D.J."/>
            <person name="Savage M.A."/>
            <person name="Solomon S.M."/>
            <person name="Williams L.R."/>
            <person name="Curtis N."/>
            <person name="Garlena R.A."/>
            <person name="Russell D.A."/>
            <person name="Pope W.H."/>
            <person name="Jacobs-Sera D."/>
            <person name="Hatfull G.F."/>
        </authorList>
    </citation>
    <scope>NUCLEOTIDE SEQUENCE [LARGE SCALE GENOMIC DNA]</scope>
</reference>
<dbReference type="KEGG" id="vg:77924894"/>
<evidence type="ECO:0000313" key="1">
    <source>
        <dbReference type="EMBL" id="QHB37503.1"/>
    </source>
</evidence>
<evidence type="ECO:0000313" key="2">
    <source>
        <dbReference type="Proteomes" id="UP000463915"/>
    </source>
</evidence>
<dbReference type="Proteomes" id="UP000463915">
    <property type="component" value="Segment"/>
</dbReference>
<proteinExistence type="predicted"/>
<protein>
    <submittedName>
        <fullName evidence="1">Uncharacterized protein</fullName>
    </submittedName>
</protein>
<dbReference type="GeneID" id="77924894"/>
<organism evidence="1 2">
    <name type="scientific">Mycobacterium phage Onyinye</name>
    <dbReference type="NCBI Taxonomy" id="2686235"/>
    <lineage>
        <taxon>Viruses</taxon>
        <taxon>Duplodnaviria</taxon>
        <taxon>Heunggongvirae</taxon>
        <taxon>Uroviricota</taxon>
        <taxon>Caudoviricetes</taxon>
        <taxon>Onyinyevirus</taxon>
        <taxon>Onyinyevirus onyinye</taxon>
    </lineage>
</organism>